<feature type="region of interest" description="Disordered" evidence="1">
    <location>
        <begin position="1"/>
        <end position="48"/>
    </location>
</feature>
<gene>
    <name evidence="2" type="ORF">KSP40_PGU002485</name>
</gene>
<feature type="compositionally biased region" description="Low complexity" evidence="1">
    <location>
        <begin position="1"/>
        <end position="12"/>
    </location>
</feature>
<dbReference type="Proteomes" id="UP001412067">
    <property type="component" value="Unassembled WGS sequence"/>
</dbReference>
<comment type="caution">
    <text evidence="2">The sequence shown here is derived from an EMBL/GenBank/DDBJ whole genome shotgun (WGS) entry which is preliminary data.</text>
</comment>
<organism evidence="2 3">
    <name type="scientific">Platanthera guangdongensis</name>
    <dbReference type="NCBI Taxonomy" id="2320717"/>
    <lineage>
        <taxon>Eukaryota</taxon>
        <taxon>Viridiplantae</taxon>
        <taxon>Streptophyta</taxon>
        <taxon>Embryophyta</taxon>
        <taxon>Tracheophyta</taxon>
        <taxon>Spermatophyta</taxon>
        <taxon>Magnoliopsida</taxon>
        <taxon>Liliopsida</taxon>
        <taxon>Asparagales</taxon>
        <taxon>Orchidaceae</taxon>
        <taxon>Orchidoideae</taxon>
        <taxon>Orchideae</taxon>
        <taxon>Orchidinae</taxon>
        <taxon>Platanthera</taxon>
    </lineage>
</organism>
<feature type="compositionally biased region" description="Basic and acidic residues" evidence="1">
    <location>
        <begin position="22"/>
        <end position="32"/>
    </location>
</feature>
<evidence type="ECO:0000313" key="3">
    <source>
        <dbReference type="Proteomes" id="UP001412067"/>
    </source>
</evidence>
<proteinExistence type="predicted"/>
<protein>
    <submittedName>
        <fullName evidence="2">Uncharacterized protein</fullName>
    </submittedName>
</protein>
<keyword evidence="3" id="KW-1185">Reference proteome</keyword>
<evidence type="ECO:0000313" key="2">
    <source>
        <dbReference type="EMBL" id="KAK8955814.1"/>
    </source>
</evidence>
<reference evidence="2 3" key="1">
    <citation type="journal article" date="2022" name="Nat. Plants">
        <title>Genomes of leafy and leafless Platanthera orchids illuminate the evolution of mycoheterotrophy.</title>
        <authorList>
            <person name="Li M.H."/>
            <person name="Liu K.W."/>
            <person name="Li Z."/>
            <person name="Lu H.C."/>
            <person name="Ye Q.L."/>
            <person name="Zhang D."/>
            <person name="Wang J.Y."/>
            <person name="Li Y.F."/>
            <person name="Zhong Z.M."/>
            <person name="Liu X."/>
            <person name="Yu X."/>
            <person name="Liu D.K."/>
            <person name="Tu X.D."/>
            <person name="Liu B."/>
            <person name="Hao Y."/>
            <person name="Liao X.Y."/>
            <person name="Jiang Y.T."/>
            <person name="Sun W.H."/>
            <person name="Chen J."/>
            <person name="Chen Y.Q."/>
            <person name="Ai Y."/>
            <person name="Zhai J.W."/>
            <person name="Wu S.S."/>
            <person name="Zhou Z."/>
            <person name="Hsiao Y.Y."/>
            <person name="Wu W.L."/>
            <person name="Chen Y.Y."/>
            <person name="Lin Y.F."/>
            <person name="Hsu J.L."/>
            <person name="Li C.Y."/>
            <person name="Wang Z.W."/>
            <person name="Zhao X."/>
            <person name="Zhong W.Y."/>
            <person name="Ma X.K."/>
            <person name="Ma L."/>
            <person name="Huang J."/>
            <person name="Chen G.Z."/>
            <person name="Huang M.Z."/>
            <person name="Huang L."/>
            <person name="Peng D.H."/>
            <person name="Luo Y.B."/>
            <person name="Zou S.Q."/>
            <person name="Chen S.P."/>
            <person name="Lan S."/>
            <person name="Tsai W.C."/>
            <person name="Van de Peer Y."/>
            <person name="Liu Z.J."/>
        </authorList>
    </citation>
    <scope>NUCLEOTIDE SEQUENCE [LARGE SCALE GENOMIC DNA]</scope>
    <source>
        <strain evidence="2">Lor288</strain>
    </source>
</reference>
<sequence length="143" mass="15459">MSSSSHPPSNSPAKVQQVSKASSDELLRKFAAQDECPAPTPGKISRSRPSLHVINRRSLMKPESIHELNEILSDGGFRIGGRVVGKTAKRKRSVGCQVVAECKALLPGSHGRLSLPAIRSRHRDAEFAGIGRLLASVEKVFLQ</sequence>
<accession>A0ABR2M1X2</accession>
<dbReference type="EMBL" id="JBBWWR010000013">
    <property type="protein sequence ID" value="KAK8955814.1"/>
    <property type="molecule type" value="Genomic_DNA"/>
</dbReference>
<name>A0ABR2M1X2_9ASPA</name>
<evidence type="ECO:0000256" key="1">
    <source>
        <dbReference type="SAM" id="MobiDB-lite"/>
    </source>
</evidence>